<proteinExistence type="inferred from homology"/>
<dbReference type="PROSITE" id="PS50057">
    <property type="entry name" value="FERM_3"/>
    <property type="match status" value="1"/>
</dbReference>
<dbReference type="PANTHER" id="PTHR22692:SF26">
    <property type="entry name" value="SH3 DOMAIN-CONTAINING PROTEIN"/>
    <property type="match status" value="1"/>
</dbReference>
<comment type="subcellular location">
    <subcellularLocation>
        <location evidence="1">Cytoplasm</location>
    </subcellularLocation>
</comment>
<dbReference type="PRINTS" id="PR00193">
    <property type="entry name" value="MYOSINHEAVY"/>
</dbReference>
<keyword evidence="6 9" id="KW-0518">Myosin</keyword>
<dbReference type="SUPFAM" id="SSF47031">
    <property type="entry name" value="Second domain of FERM"/>
    <property type="match status" value="1"/>
</dbReference>
<feature type="region of interest" description="Disordered" evidence="10">
    <location>
        <begin position="463"/>
        <end position="497"/>
    </location>
</feature>
<gene>
    <name evidence="14" type="primary">MYO7A</name>
    <name evidence="14" type="ORF">TR157478</name>
</gene>
<dbReference type="InterPro" id="IPR001609">
    <property type="entry name" value="Myosin_head_motor_dom-like"/>
</dbReference>
<dbReference type="InterPro" id="IPR035963">
    <property type="entry name" value="FERM_2"/>
</dbReference>
<dbReference type="Gene3D" id="1.25.40.530">
    <property type="entry name" value="MyTH4 domain"/>
    <property type="match status" value="2"/>
</dbReference>
<dbReference type="Pfam" id="PF00784">
    <property type="entry name" value="MyTH4"/>
    <property type="match status" value="2"/>
</dbReference>
<dbReference type="InterPro" id="IPR057130">
    <property type="entry name" value="Myosin_VII_N"/>
</dbReference>
<dbReference type="InterPro" id="IPR000857">
    <property type="entry name" value="MyTH4_dom"/>
</dbReference>
<dbReference type="InterPro" id="IPR011993">
    <property type="entry name" value="PH-like_dom_sf"/>
</dbReference>
<comment type="similarity">
    <text evidence="2 9">Belongs to the TRAFAC class myosin-kinesin ATPase superfamily. Myosin family.</text>
</comment>
<dbReference type="GO" id="GO:0005524">
    <property type="term" value="F:ATP binding"/>
    <property type="evidence" value="ECO:0007669"/>
    <property type="project" value="UniProtKB-UniRule"/>
</dbReference>
<dbReference type="Gene3D" id="1.20.120.720">
    <property type="entry name" value="Myosin VI head, motor domain, U50 subdomain"/>
    <property type="match status" value="1"/>
</dbReference>
<sequence length="2279" mass="258198">MVVLAKGDYIWIKPTNRGEFSVPVGARVLEVKNGSYLIQDDDGNTFNIDGDTECHLMHPSSVKSMPDMIALGELTECGILRNLYLRYQENQIYTYTGSILIAINPYRPLPIYSLDTMKEYSNKGIGELPPHLFAIGDNAYRNMRKNLCDQCIIISGESGAGKTESTKLLLQFITTVSGKKSCIGKQILDSNPIMEAFGNAKTVRNDNSSRFGKYVDVHFDQTSGRIVSARIEQYLLEKSRIVTQAPGERNYHAFYCMLAGMKAEKKNQLGLKDVSAYNYLVQNENVCDNKNDANHFETIMSTMKYLKFRERQIDEIWNLLAAILHLGNISFCETLKESADASKIVDSNRSELRYASSLLGMSPGCLERALTTKRLLTAGECVVAQILPATAHTVRDAFAKTIYDQLFKWIVEKINAAIYHPLEGAQTKMTTQAPPSRHSTSRPVSLTRISDDRRSASLLVSGSVQKTGVAHSDTHWTPIRRSRSKAADLSENKDADSPGMVNTPILVSSAGPGRVSIGVLDIFGFENFTKNSFEQLCINYANENIQQYFVRHIFKLEQEEYLAENINWTHINFQDNQEVLDLIAYRPLNILSLIDEESRFPQGTDESFLNKLNSRHSNTPNYVRSLSTAEKRFGIRHFAGPVFYEVEGFLEKNRDTFNHDLLDVIGTSKNAFLRELFEERLNSSCESRSRSLTLSMQFKRSLERLLQIINGCHPFFVRCIKPNELKLPNCFDRELCVRQLRYSGMMETIQIRRLGYPIRYKFADFTERFRVILRPCPLPQRHTAVLNNMAELICRTAFGFDTTYAVGKNKVFLRTAHDGQLECLREKILNEKSAFIQSRWKGAKQRQQYIRLREATIFCQLRFRKLAERRHFLKFKRLVIRMQANVRAHQAKVRLQQTMGFIVSIQSMARRWLAIRGSSMLAKRKKYVHAESVIQQNHNVKLDTCDSILSVDTPLNRAGNAFIRICPLLEGTLRITRVVKAAPEEFNSTQLVSSVDESIGSRPTQIAKVYSSADFDNLVDEIFGGIFDSVHEDKMARTLPLASSVTVTEKGGDRPAVHIHDQGHGICQLAENSRVKAQFTTISQKITDSLPSELVSEGDRASSIQNSTDESSVASQPSMNECSFLKFAAAYFQTGSTPFYTASRLVRPLLKHRNQCDLLLALDIFSRIQAFMKPKARDKERLLGKQVWDSTLDTSKRQNHRTPLPTGDDDTFGERQKPSSSIPTFAKRKRVASSIDGFSGASTPSFTFTHAQNASENGRKLSTSGTGASEGNLLSDLQIARFIVKAGIEHPLLRDEIYCQILKQINKNPCDLSRRKGWVLLSLCASCFPPIHFETPLREYLKANPSSFSRACLKRLNRLHQTGTRSKPPSYMELRAAEENKSLVINIHCADNTQVKIKVDPAVTVEELSTNAFKAICLQDTFGFEIFINIFEKSYSLSSGPKHLFDTISFCEQHARSQGLEESELPWSFSIRKTIFAPWHDVRYDPVATTLICYQVCQQCFTEAHESLEALRELQNRYPSPTIEGMRQTIVTFAKLQWVEIFTREFEVKVLVDDTTSYDAILGIESNGVHLYDESGKHQTVLNFVEIHSVCVNPMGEGLSKVLSIQTVWMKEYRCVTNRADDIKDVLVYLLTGLRQQSRYAVAMKEFCASDLGDRKSAQLRPGDVLVLDCLGWELDPKVEPIGVPRPPASDHPSSGGSAVQDGFCCGENRRTLQTGWFPISHIYVLPTLGVPKPEFINAFSQLISSADNQDWLSKIGCLGEKLRKRPTPKITRPVSLTEAFFCNNSRSHIDAPGSHDRLSSTHILEHEAARRSTTPSTPTAPLNTLQHSRLPLKFPFVCEVATANRKIYEAAVLAFCIIQVYMGDCEKVPLPLKDVPAIVLTDLLFGSALNCPLLRDELFMQLMNQLTKNPTRQSEDKGWELLWLASGVILPSDRLLNKLICFLHRSSHAMAPQCYIRLHHTKSRGNRKKPPHPMELAAVRERKSKFSQKVVLPDGKCIIVFLQSDTKGPDIVDEICLELGLGSRNEFAVYVDLDGEKRCIEDEDFVLDCLYLTLPDMSYKSKRPLLALPSTHLYFKRKLWLHSLPGLGSVSDNVIDSHQELENFLQGYHRCSFEQFLELSTLIYIWRGQRVSPEQILPRTMLSHIYEPDWIERLANVANQGPQLSPSDAPLAFLKSLATVPTFGSAFFDVQSAEIEEEWILAVNKEKVSVWPRCRELKPLEYPLRDILKCWPEHNILNFRLRNSNTLHQWVCTEITAFNAANLIRCYIQRHIMQLPSI</sequence>
<keyword evidence="3" id="KW-0963">Cytoplasm</keyword>
<dbReference type="Gene3D" id="1.20.5.4820">
    <property type="match status" value="1"/>
</dbReference>
<dbReference type="CDD" id="cd17092">
    <property type="entry name" value="FERM1_F1_Myosin-VII"/>
    <property type="match status" value="1"/>
</dbReference>
<dbReference type="GO" id="GO:0003774">
    <property type="term" value="F:cytoskeletal motor activity"/>
    <property type="evidence" value="ECO:0007669"/>
    <property type="project" value="UniProtKB-UniRule"/>
</dbReference>
<keyword evidence="5 9" id="KW-0067">ATP-binding</keyword>
<dbReference type="InterPro" id="IPR036961">
    <property type="entry name" value="Kinesin_motor_dom_sf"/>
</dbReference>
<dbReference type="GO" id="GO:0005737">
    <property type="term" value="C:cytoplasm"/>
    <property type="evidence" value="ECO:0007669"/>
    <property type="project" value="UniProtKB-SubCell"/>
</dbReference>
<dbReference type="SMART" id="SM00295">
    <property type="entry name" value="B41"/>
    <property type="match status" value="1"/>
</dbReference>
<dbReference type="InterPro" id="IPR036106">
    <property type="entry name" value="MYSc_Myo7"/>
</dbReference>
<feature type="region of interest" description="Disordered" evidence="10">
    <location>
        <begin position="427"/>
        <end position="447"/>
    </location>
</feature>
<dbReference type="Gene3D" id="1.20.58.530">
    <property type="match status" value="1"/>
</dbReference>
<feature type="domain" description="MyTH4" evidence="12">
    <location>
        <begin position="1828"/>
        <end position="1981"/>
    </location>
</feature>
<feature type="compositionally biased region" description="Polar residues" evidence="10">
    <location>
        <begin position="1102"/>
        <end position="1115"/>
    </location>
</feature>
<dbReference type="SMART" id="SM00139">
    <property type="entry name" value="MyTH4"/>
    <property type="match status" value="2"/>
</dbReference>
<feature type="region of interest" description="Disordered" evidence="10">
    <location>
        <begin position="1193"/>
        <end position="1220"/>
    </location>
</feature>
<dbReference type="PROSITE" id="PS51456">
    <property type="entry name" value="MYOSIN_MOTOR"/>
    <property type="match status" value="1"/>
</dbReference>
<dbReference type="Pfam" id="PF24123">
    <property type="entry name" value="Myosin_VII_N"/>
    <property type="match status" value="1"/>
</dbReference>
<reference evidence="14" key="1">
    <citation type="submission" date="2016-01" db="EMBL/GenBank/DDBJ databases">
        <title>Reference transcriptome for the parasite Schistocephalus solidus: insights into the molecular evolution of parasitism.</title>
        <authorList>
            <person name="Hebert F.O."/>
            <person name="Grambauer S."/>
            <person name="Barber I."/>
            <person name="Landry C.R."/>
            <person name="Aubin-Horth N."/>
        </authorList>
    </citation>
    <scope>NUCLEOTIDE SEQUENCE</scope>
</reference>
<dbReference type="GO" id="GO:0016459">
    <property type="term" value="C:myosin complex"/>
    <property type="evidence" value="ECO:0007669"/>
    <property type="project" value="UniProtKB-KW"/>
</dbReference>
<dbReference type="InterPro" id="IPR051567">
    <property type="entry name" value="Unconventional_Myosin_ATPase"/>
</dbReference>
<dbReference type="SUPFAM" id="SSF52540">
    <property type="entry name" value="P-loop containing nucleoside triphosphate hydrolases"/>
    <property type="match status" value="1"/>
</dbReference>
<dbReference type="Pfam" id="PF21998">
    <property type="entry name" value="FERM_C1_MyoVII"/>
    <property type="match status" value="1"/>
</dbReference>
<dbReference type="Gene3D" id="2.30.29.30">
    <property type="entry name" value="Pleckstrin-homology domain (PH domain)/Phosphotyrosine-binding domain (PTB)"/>
    <property type="match status" value="1"/>
</dbReference>
<feature type="compositionally biased region" description="Basic and acidic residues" evidence="10">
    <location>
        <begin position="485"/>
        <end position="496"/>
    </location>
</feature>
<feature type="binding site" evidence="9">
    <location>
        <begin position="156"/>
        <end position="163"/>
    </location>
    <ligand>
        <name>ATP</name>
        <dbReference type="ChEBI" id="CHEBI:30616"/>
    </ligand>
</feature>
<dbReference type="SMART" id="SM00242">
    <property type="entry name" value="MYSc"/>
    <property type="match status" value="1"/>
</dbReference>
<dbReference type="EMBL" id="GEEE01015573">
    <property type="protein sequence ID" value="JAP47652.1"/>
    <property type="molecule type" value="Transcribed_RNA"/>
</dbReference>
<name>A0A0X3PHJ5_SCHSO</name>
<dbReference type="InterPro" id="IPR014352">
    <property type="entry name" value="FERM/acyl-CoA-bd_prot_sf"/>
</dbReference>
<evidence type="ECO:0000256" key="6">
    <source>
        <dbReference type="ARBA" id="ARBA00023123"/>
    </source>
</evidence>
<evidence type="ECO:0000259" key="13">
    <source>
        <dbReference type="PROSITE" id="PS51456"/>
    </source>
</evidence>
<dbReference type="InterPro" id="IPR019749">
    <property type="entry name" value="Band_41_domain"/>
</dbReference>
<evidence type="ECO:0000256" key="4">
    <source>
        <dbReference type="ARBA" id="ARBA00022741"/>
    </source>
</evidence>
<evidence type="ECO:0000313" key="14">
    <source>
        <dbReference type="EMBL" id="JAP47652.1"/>
    </source>
</evidence>
<keyword evidence="7 9" id="KW-0505">Motor protein</keyword>
<evidence type="ECO:0000256" key="8">
    <source>
        <dbReference type="ARBA" id="ARBA00023203"/>
    </source>
</evidence>
<dbReference type="Gene3D" id="3.10.20.90">
    <property type="entry name" value="Phosphatidylinositol 3-kinase Catalytic Subunit, Chain A, domain 1"/>
    <property type="match status" value="2"/>
</dbReference>
<evidence type="ECO:0000256" key="3">
    <source>
        <dbReference type="ARBA" id="ARBA00022490"/>
    </source>
</evidence>
<accession>A0A0X3PHJ5</accession>
<dbReference type="Gene3D" id="3.40.850.10">
    <property type="entry name" value="Kinesin motor domain"/>
    <property type="match status" value="2"/>
</dbReference>
<evidence type="ECO:0000256" key="9">
    <source>
        <dbReference type="PROSITE-ProRule" id="PRU00782"/>
    </source>
</evidence>
<feature type="domain" description="Myosin motor" evidence="13">
    <location>
        <begin position="63"/>
        <end position="826"/>
    </location>
</feature>
<evidence type="ECO:0000256" key="5">
    <source>
        <dbReference type="ARBA" id="ARBA00022840"/>
    </source>
</evidence>
<dbReference type="InterPro" id="IPR027417">
    <property type="entry name" value="P-loop_NTPase"/>
</dbReference>
<evidence type="ECO:0000259" key="12">
    <source>
        <dbReference type="PROSITE" id="PS51016"/>
    </source>
</evidence>
<evidence type="ECO:0000256" key="1">
    <source>
        <dbReference type="ARBA" id="ARBA00004496"/>
    </source>
</evidence>
<dbReference type="Gene3D" id="2.30.30.40">
    <property type="entry name" value="SH3 Domains"/>
    <property type="match status" value="1"/>
</dbReference>
<dbReference type="InterPro" id="IPR038185">
    <property type="entry name" value="MyTH4_dom_sf"/>
</dbReference>
<keyword evidence="8 9" id="KW-0009">Actin-binding</keyword>
<dbReference type="InterPro" id="IPR000299">
    <property type="entry name" value="FERM_domain"/>
</dbReference>
<dbReference type="GO" id="GO:0003779">
    <property type="term" value="F:actin binding"/>
    <property type="evidence" value="ECO:0007669"/>
    <property type="project" value="UniProtKB-KW"/>
</dbReference>
<feature type="domain" description="FERM" evidence="11">
    <location>
        <begin position="1987"/>
        <end position="2279"/>
    </location>
</feature>
<dbReference type="Gene3D" id="1.20.80.10">
    <property type="match status" value="1"/>
</dbReference>
<dbReference type="CDD" id="cd01381">
    <property type="entry name" value="MYSc_Myo7"/>
    <property type="match status" value="1"/>
</dbReference>
<dbReference type="PROSITE" id="PS50096">
    <property type="entry name" value="IQ"/>
    <property type="match status" value="1"/>
</dbReference>
<dbReference type="PANTHER" id="PTHR22692">
    <property type="entry name" value="MYOSIN VII, XV"/>
    <property type="match status" value="1"/>
</dbReference>
<evidence type="ECO:0000256" key="2">
    <source>
        <dbReference type="ARBA" id="ARBA00008314"/>
    </source>
</evidence>
<evidence type="ECO:0000259" key="11">
    <source>
        <dbReference type="PROSITE" id="PS50057"/>
    </source>
</evidence>
<evidence type="ECO:0000256" key="7">
    <source>
        <dbReference type="ARBA" id="ARBA00023175"/>
    </source>
</evidence>
<organism evidence="14">
    <name type="scientific">Schistocephalus solidus</name>
    <name type="common">Tapeworm</name>
    <dbReference type="NCBI Taxonomy" id="70667"/>
    <lineage>
        <taxon>Eukaryota</taxon>
        <taxon>Metazoa</taxon>
        <taxon>Spiralia</taxon>
        <taxon>Lophotrochozoa</taxon>
        <taxon>Platyhelminthes</taxon>
        <taxon>Cestoda</taxon>
        <taxon>Eucestoda</taxon>
        <taxon>Diphyllobothriidea</taxon>
        <taxon>Diphyllobothriidae</taxon>
        <taxon>Schistocephalus</taxon>
    </lineage>
</organism>
<evidence type="ECO:0000256" key="10">
    <source>
        <dbReference type="SAM" id="MobiDB-lite"/>
    </source>
</evidence>
<keyword evidence="4 9" id="KW-0547">Nucleotide-binding</keyword>
<dbReference type="Pfam" id="PF00063">
    <property type="entry name" value="Myosin_head"/>
    <property type="match status" value="2"/>
</dbReference>
<dbReference type="InterPro" id="IPR041793">
    <property type="entry name" value="MyoVII_FERM_C1"/>
</dbReference>
<protein>
    <submittedName>
        <fullName evidence="14">Myosin-VIIa</fullName>
    </submittedName>
</protein>
<dbReference type="Pfam" id="PF21989">
    <property type="entry name" value="RA_2"/>
    <property type="match status" value="1"/>
</dbReference>
<dbReference type="PROSITE" id="PS51016">
    <property type="entry name" value="MYTH4"/>
    <property type="match status" value="2"/>
</dbReference>
<feature type="domain" description="MyTH4" evidence="12">
    <location>
        <begin position="1140"/>
        <end position="1378"/>
    </location>
</feature>
<feature type="region of interest" description="Actin-binding" evidence="9">
    <location>
        <begin position="702"/>
        <end position="724"/>
    </location>
</feature>
<feature type="region of interest" description="Disordered" evidence="10">
    <location>
        <begin position="1091"/>
        <end position="1115"/>
    </location>
</feature>